<comment type="caution">
    <text evidence="1">The sequence shown here is derived from an EMBL/GenBank/DDBJ whole genome shotgun (WGS) entry which is preliminary data.</text>
</comment>
<evidence type="ECO:0000313" key="1">
    <source>
        <dbReference type="EMBL" id="CAD8200864.1"/>
    </source>
</evidence>
<name>A0A8S1XJ49_PAROT</name>
<proteinExistence type="predicted"/>
<accession>A0A8S1XJ49</accession>
<dbReference type="Proteomes" id="UP000683925">
    <property type="component" value="Unassembled WGS sequence"/>
</dbReference>
<keyword evidence="2" id="KW-1185">Reference proteome</keyword>
<protein>
    <submittedName>
        <fullName evidence="1">Uncharacterized protein</fullName>
    </submittedName>
</protein>
<sequence length="240" mass="28498">MNEKACSYNTINIDLLYLNLFIFALYFQKCNQITKLLHYPSIKSRLQEIRHTNKFVETSLTKIITKSKTSQKEKDLPFNDSRSAYLLIAINGTWLYSNDPYDESLNNRQYIWTMITEYICSPQITRRICKDQYDQFLFIQFQKNQSPQLFKVSIQKDPQYTIVRSQEIILNLDHHQIDLASAQPYCAIEKVADLYNHISITNQNPNKISINTQNINTQQLSYFRFNLIKNQQNQVKFSYF</sequence>
<dbReference type="AlphaFoldDB" id="A0A8S1XJ49"/>
<organism evidence="1 2">
    <name type="scientific">Paramecium octaurelia</name>
    <dbReference type="NCBI Taxonomy" id="43137"/>
    <lineage>
        <taxon>Eukaryota</taxon>
        <taxon>Sar</taxon>
        <taxon>Alveolata</taxon>
        <taxon>Ciliophora</taxon>
        <taxon>Intramacronucleata</taxon>
        <taxon>Oligohymenophorea</taxon>
        <taxon>Peniculida</taxon>
        <taxon>Parameciidae</taxon>
        <taxon>Paramecium</taxon>
    </lineage>
</organism>
<gene>
    <name evidence="1" type="ORF">POCTA_138.1.T1230024</name>
</gene>
<dbReference type="EMBL" id="CAJJDP010000123">
    <property type="protein sequence ID" value="CAD8200864.1"/>
    <property type="molecule type" value="Genomic_DNA"/>
</dbReference>
<reference evidence="1" key="1">
    <citation type="submission" date="2021-01" db="EMBL/GenBank/DDBJ databases">
        <authorList>
            <consortium name="Genoscope - CEA"/>
            <person name="William W."/>
        </authorList>
    </citation>
    <scope>NUCLEOTIDE SEQUENCE</scope>
</reference>
<evidence type="ECO:0000313" key="2">
    <source>
        <dbReference type="Proteomes" id="UP000683925"/>
    </source>
</evidence>
<dbReference type="OrthoDB" id="303253at2759"/>